<accession>A0A7W4YIU5</accession>
<keyword evidence="1" id="KW-0812">Transmembrane</keyword>
<feature type="transmembrane region" description="Helical" evidence="1">
    <location>
        <begin position="12"/>
        <end position="30"/>
    </location>
</feature>
<reference evidence="2 3" key="1">
    <citation type="submission" date="2020-08" db="EMBL/GenBank/DDBJ databases">
        <title>Sequencing the genomes of 1000 actinobacteria strains.</title>
        <authorList>
            <person name="Klenk H.-P."/>
        </authorList>
    </citation>
    <scope>NUCLEOTIDE SEQUENCE [LARGE SCALE GENOMIC DNA]</scope>
    <source>
        <strain evidence="2 3">DSM 20146</strain>
    </source>
</reference>
<gene>
    <name evidence="2" type="ORF">FHX33_002179</name>
</gene>
<feature type="transmembrane region" description="Helical" evidence="1">
    <location>
        <begin position="74"/>
        <end position="96"/>
    </location>
</feature>
<dbReference type="EMBL" id="JACHVP010000002">
    <property type="protein sequence ID" value="MBB2967416.1"/>
    <property type="molecule type" value="Genomic_DNA"/>
</dbReference>
<comment type="caution">
    <text evidence="2">The sequence shown here is derived from an EMBL/GenBank/DDBJ whole genome shotgun (WGS) entry which is preliminary data.</text>
</comment>
<proteinExistence type="predicted"/>
<evidence type="ECO:0000313" key="3">
    <source>
        <dbReference type="Proteomes" id="UP000538196"/>
    </source>
</evidence>
<dbReference type="Proteomes" id="UP000538196">
    <property type="component" value="Unassembled WGS sequence"/>
</dbReference>
<feature type="transmembrane region" description="Helical" evidence="1">
    <location>
        <begin position="102"/>
        <end position="120"/>
    </location>
</feature>
<organism evidence="2 3">
    <name type="scientific">Leifsonia aquatica</name>
    <name type="common">Corynebacterium aquaticum</name>
    <dbReference type="NCBI Taxonomy" id="144185"/>
    <lineage>
        <taxon>Bacteria</taxon>
        <taxon>Bacillati</taxon>
        <taxon>Actinomycetota</taxon>
        <taxon>Actinomycetes</taxon>
        <taxon>Micrococcales</taxon>
        <taxon>Microbacteriaceae</taxon>
        <taxon>Leifsonia</taxon>
    </lineage>
</organism>
<name>A0A7W4YIU5_LEIAQ</name>
<keyword evidence="1" id="KW-1133">Transmembrane helix</keyword>
<keyword evidence="3" id="KW-1185">Reference proteome</keyword>
<dbReference type="AlphaFoldDB" id="A0A7W4YIU5"/>
<protein>
    <submittedName>
        <fullName evidence="2">Uncharacterized protein</fullName>
    </submittedName>
</protein>
<evidence type="ECO:0000256" key="1">
    <source>
        <dbReference type="SAM" id="Phobius"/>
    </source>
</evidence>
<keyword evidence="1" id="KW-0472">Membrane</keyword>
<evidence type="ECO:0000313" key="2">
    <source>
        <dbReference type="EMBL" id="MBB2967416.1"/>
    </source>
</evidence>
<dbReference type="RefSeq" id="WP_021762355.1">
    <property type="nucleotide sequence ID" value="NZ_JACHVP010000002.1"/>
</dbReference>
<sequence>MRFTTPTQKAIVIAVLVAVDIVLVLLFDALHSEAGSIILTVLQVLGWYIATRMFRGPGESPAAARPWWRMTNRWLLSAVLGGVYALSALANAVFSVAGYGSLSGWVSVLAQAALAALFLTSASRLRALARVPA</sequence>